<comment type="caution">
    <text evidence="1">The sequence shown here is derived from an EMBL/GenBank/DDBJ whole genome shotgun (WGS) entry which is preliminary data.</text>
</comment>
<dbReference type="EMBL" id="LAZR01001180">
    <property type="protein sequence ID" value="KKN49167.1"/>
    <property type="molecule type" value="Genomic_DNA"/>
</dbReference>
<protein>
    <submittedName>
        <fullName evidence="1">Uncharacterized protein</fullName>
    </submittedName>
</protein>
<evidence type="ECO:0000313" key="1">
    <source>
        <dbReference type="EMBL" id="KKN49167.1"/>
    </source>
</evidence>
<name>A0A0F9RHF4_9ZZZZ</name>
<sequence>MTISKEVTKEHWTVEKLKKMTREELLELYKTLSAPAFDELDGEYDGYTLDTGSEKGNQMSEWVMNKTAMGVWKGKAYTPKTSTTGEGYNRYVIDGKERHHLRFGTDMSISLFDGKSTLRMKYAAFKNVSARNDLIDEVRKLDEGIYLCTGAALDAEGKRGRPTPFCLTGPIRPYDHETEFYFGDEVKSLAKIPFDKENRMK</sequence>
<reference evidence="1" key="1">
    <citation type="journal article" date="2015" name="Nature">
        <title>Complex archaea that bridge the gap between prokaryotes and eukaryotes.</title>
        <authorList>
            <person name="Spang A."/>
            <person name="Saw J.H."/>
            <person name="Jorgensen S.L."/>
            <person name="Zaremba-Niedzwiedzka K."/>
            <person name="Martijn J."/>
            <person name="Lind A.E."/>
            <person name="van Eijk R."/>
            <person name="Schleper C."/>
            <person name="Guy L."/>
            <person name="Ettema T.J."/>
        </authorList>
    </citation>
    <scope>NUCLEOTIDE SEQUENCE</scope>
</reference>
<accession>A0A0F9RHF4</accession>
<proteinExistence type="predicted"/>
<gene>
    <name evidence="1" type="ORF">LCGC14_0645470</name>
</gene>
<organism evidence="1">
    <name type="scientific">marine sediment metagenome</name>
    <dbReference type="NCBI Taxonomy" id="412755"/>
    <lineage>
        <taxon>unclassified sequences</taxon>
        <taxon>metagenomes</taxon>
        <taxon>ecological metagenomes</taxon>
    </lineage>
</organism>
<dbReference type="AlphaFoldDB" id="A0A0F9RHF4"/>